<protein>
    <recommendedName>
        <fullName evidence="3">Lipocalin-like domain-containing protein</fullName>
    </recommendedName>
</protein>
<dbReference type="EMBL" id="JAFLQZ010000006">
    <property type="protein sequence ID" value="MBO0358521.1"/>
    <property type="molecule type" value="Genomic_DNA"/>
</dbReference>
<organism evidence="1 2">
    <name type="scientific">Hymenobacter telluris</name>
    <dbReference type="NCBI Taxonomy" id="2816474"/>
    <lineage>
        <taxon>Bacteria</taxon>
        <taxon>Pseudomonadati</taxon>
        <taxon>Bacteroidota</taxon>
        <taxon>Cytophagia</taxon>
        <taxon>Cytophagales</taxon>
        <taxon>Hymenobacteraceae</taxon>
        <taxon>Hymenobacter</taxon>
    </lineage>
</organism>
<comment type="caution">
    <text evidence="1">The sequence shown here is derived from an EMBL/GenBank/DDBJ whole genome shotgun (WGS) entry which is preliminary data.</text>
</comment>
<evidence type="ECO:0000313" key="1">
    <source>
        <dbReference type="EMBL" id="MBO0358521.1"/>
    </source>
</evidence>
<evidence type="ECO:0008006" key="3">
    <source>
        <dbReference type="Google" id="ProtNLM"/>
    </source>
</evidence>
<keyword evidence="2" id="KW-1185">Reference proteome</keyword>
<dbReference type="RefSeq" id="WP_206984455.1">
    <property type="nucleotide sequence ID" value="NZ_JAFLQZ010000006.1"/>
</dbReference>
<gene>
    <name evidence="1" type="ORF">J0X19_11240</name>
</gene>
<sequence>MNLIGNWQKTTDSECGKKYPAAIQFKANGLYEAQGDPKAAVHPTWDVGTFKLKHDTVSLSTSNDAVIDYQASEEAGTLTFRDPEGCTVAYRRL</sequence>
<reference evidence="1" key="1">
    <citation type="submission" date="2021-03" db="EMBL/GenBank/DDBJ databases">
        <authorList>
            <person name="Kim M.K."/>
        </authorList>
    </citation>
    <scope>NUCLEOTIDE SEQUENCE</scope>
    <source>
        <strain evidence="1">BT186</strain>
    </source>
</reference>
<name>A0A939EWW0_9BACT</name>
<proteinExistence type="predicted"/>
<evidence type="ECO:0000313" key="2">
    <source>
        <dbReference type="Proteomes" id="UP000664144"/>
    </source>
</evidence>
<dbReference type="Proteomes" id="UP000664144">
    <property type="component" value="Unassembled WGS sequence"/>
</dbReference>
<dbReference type="AlphaFoldDB" id="A0A939EWW0"/>
<accession>A0A939EWW0</accession>